<comment type="caution">
    <text evidence="3">The sequence shown here is derived from an EMBL/GenBank/DDBJ whole genome shotgun (WGS) entry which is preliminary data.</text>
</comment>
<dbReference type="PANTHER" id="PTHR11749">
    <property type="entry name" value="RIBULOSE-5-PHOSPHATE-3-EPIMERASE"/>
    <property type="match status" value="1"/>
</dbReference>
<evidence type="ECO:0000256" key="1">
    <source>
        <dbReference type="ARBA" id="ARBA00022723"/>
    </source>
</evidence>
<dbReference type="RefSeq" id="WP_205006064.1">
    <property type="nucleotide sequence ID" value="NZ_CBCRXA010000006.1"/>
</dbReference>
<organism evidence="3 4">
    <name type="scientific">Sporolactobacillus spathodeae</name>
    <dbReference type="NCBI Taxonomy" id="1465502"/>
    <lineage>
        <taxon>Bacteria</taxon>
        <taxon>Bacillati</taxon>
        <taxon>Bacillota</taxon>
        <taxon>Bacilli</taxon>
        <taxon>Bacillales</taxon>
        <taxon>Sporolactobacillaceae</taxon>
        <taxon>Sporolactobacillus</taxon>
    </lineage>
</organism>
<dbReference type="InterPro" id="IPR000056">
    <property type="entry name" value="Ribul_P_3_epim-like"/>
</dbReference>
<dbReference type="Pfam" id="PF00834">
    <property type="entry name" value="Ribul_P_3_epim"/>
    <property type="match status" value="1"/>
</dbReference>
<dbReference type="CDD" id="cd00429">
    <property type="entry name" value="RPE"/>
    <property type="match status" value="1"/>
</dbReference>
<evidence type="ECO:0000256" key="2">
    <source>
        <dbReference type="ARBA" id="ARBA00023235"/>
    </source>
</evidence>
<dbReference type="EC" id="5.1.3.1" evidence="3"/>
<dbReference type="Gene3D" id="3.20.20.70">
    <property type="entry name" value="Aldolase class I"/>
    <property type="match status" value="1"/>
</dbReference>
<proteinExistence type="predicted"/>
<dbReference type="NCBIfam" id="NF004076">
    <property type="entry name" value="PRK05581.1-4"/>
    <property type="match status" value="1"/>
</dbReference>
<dbReference type="GO" id="GO:0004750">
    <property type="term" value="F:D-ribulose-phosphate 3-epimerase activity"/>
    <property type="evidence" value="ECO:0007669"/>
    <property type="project" value="UniProtKB-EC"/>
</dbReference>
<keyword evidence="4" id="KW-1185">Reference proteome</keyword>
<evidence type="ECO:0000313" key="4">
    <source>
        <dbReference type="Proteomes" id="UP000823201"/>
    </source>
</evidence>
<name>A0ABS2Q7L1_9BACL</name>
<accession>A0ABS2Q7L1</accession>
<gene>
    <name evidence="3" type="ORF">JOC27_001183</name>
</gene>
<reference evidence="3 4" key="1">
    <citation type="submission" date="2021-01" db="EMBL/GenBank/DDBJ databases">
        <title>Genomic Encyclopedia of Type Strains, Phase IV (KMG-IV): sequencing the most valuable type-strain genomes for metagenomic binning, comparative biology and taxonomic classification.</title>
        <authorList>
            <person name="Goeker M."/>
        </authorList>
    </citation>
    <scope>NUCLEOTIDE SEQUENCE [LARGE SCALE GENOMIC DNA]</scope>
    <source>
        <strain evidence="3 4">DSM 100968</strain>
    </source>
</reference>
<keyword evidence="1" id="KW-0479">Metal-binding</keyword>
<dbReference type="InterPro" id="IPR013785">
    <property type="entry name" value="Aldolase_TIM"/>
</dbReference>
<sequence length="219" mass="24397">MERKLYPSMMCAEFDNLSEETQKLSISEIDGFHMDIMDGSFVPNFGISPEDYKTIADHTDKLLDVHLMIYHPEKYIKMFVELGAKRVYFHPEATPHSARIINQIKQCGAEAGIAINPGTSIASINELLPLVDQVLVMTVNPGFAGQKYLEFVNTKIKKLSQLCCDFNFEIVVDGAISLEKINELGAIGVTGFVLGTSALFGKGKNYSEIIRSLKEQQEV</sequence>
<evidence type="ECO:0000313" key="3">
    <source>
        <dbReference type="EMBL" id="MBM7657733.1"/>
    </source>
</evidence>
<dbReference type="EMBL" id="JAFBEV010000008">
    <property type="protein sequence ID" value="MBM7657733.1"/>
    <property type="molecule type" value="Genomic_DNA"/>
</dbReference>
<dbReference type="InterPro" id="IPR011060">
    <property type="entry name" value="RibuloseP-bd_barrel"/>
</dbReference>
<keyword evidence="2 3" id="KW-0413">Isomerase</keyword>
<dbReference type="Proteomes" id="UP000823201">
    <property type="component" value="Unassembled WGS sequence"/>
</dbReference>
<dbReference type="SUPFAM" id="SSF51366">
    <property type="entry name" value="Ribulose-phoshate binding barrel"/>
    <property type="match status" value="1"/>
</dbReference>
<protein>
    <submittedName>
        <fullName evidence="3">Ribulose-phosphate 3-epimerase</fullName>
        <ecNumber evidence="3">5.1.3.1</ecNumber>
    </submittedName>
</protein>